<dbReference type="InterPro" id="IPR002885">
    <property type="entry name" value="PPR_rpt"/>
</dbReference>
<dbReference type="EMBL" id="BPVZ01000035">
    <property type="protein sequence ID" value="GKV11749.1"/>
    <property type="molecule type" value="Genomic_DNA"/>
</dbReference>
<dbReference type="Gene3D" id="1.25.40.10">
    <property type="entry name" value="Tetratricopeptide repeat domain"/>
    <property type="match status" value="1"/>
</dbReference>
<evidence type="ECO:0000256" key="2">
    <source>
        <dbReference type="PROSITE-ProRule" id="PRU00708"/>
    </source>
</evidence>
<evidence type="ECO:0008006" key="6">
    <source>
        <dbReference type="Google" id="ProtNLM"/>
    </source>
</evidence>
<sequence>MCELGISPNLITFETLVWGYGEAKQPWKAEELMQIMEEKGIYSRRKITQLVADAWLAIDSTTEAERTLKNTYEEMTSNKWDDNEIPQQRFDKIYKKQYPRGNHLQIPGVAKTDQKGSSRTKIRSQMVDEKSWSSPKTNVLRTQQQIKCRKQLENPKMIYGGL</sequence>
<proteinExistence type="predicted"/>
<accession>A0AAV5JB09</accession>
<evidence type="ECO:0000313" key="4">
    <source>
        <dbReference type="EMBL" id="GKV11749.1"/>
    </source>
</evidence>
<reference evidence="4 5" key="1">
    <citation type="journal article" date="2021" name="Commun. Biol.">
        <title>The genome of Shorea leprosula (Dipterocarpaceae) highlights the ecological relevance of drought in aseasonal tropical rainforests.</title>
        <authorList>
            <person name="Ng K.K.S."/>
            <person name="Kobayashi M.J."/>
            <person name="Fawcett J.A."/>
            <person name="Hatakeyama M."/>
            <person name="Paape T."/>
            <person name="Ng C.H."/>
            <person name="Ang C.C."/>
            <person name="Tnah L.H."/>
            <person name="Lee C.T."/>
            <person name="Nishiyama T."/>
            <person name="Sese J."/>
            <person name="O'Brien M.J."/>
            <person name="Copetti D."/>
            <person name="Mohd Noor M.I."/>
            <person name="Ong R.C."/>
            <person name="Putra M."/>
            <person name="Sireger I.Z."/>
            <person name="Indrioko S."/>
            <person name="Kosugi Y."/>
            <person name="Izuno A."/>
            <person name="Isagi Y."/>
            <person name="Lee S.L."/>
            <person name="Shimizu K.K."/>
        </authorList>
    </citation>
    <scope>NUCLEOTIDE SEQUENCE [LARGE SCALE GENOMIC DNA]</scope>
    <source>
        <strain evidence="4">214</strain>
    </source>
</reference>
<evidence type="ECO:0000256" key="3">
    <source>
        <dbReference type="SAM" id="MobiDB-lite"/>
    </source>
</evidence>
<comment type="caution">
    <text evidence="4">The sequence shown here is derived from an EMBL/GenBank/DDBJ whole genome shotgun (WGS) entry which is preliminary data.</text>
</comment>
<evidence type="ECO:0000313" key="5">
    <source>
        <dbReference type="Proteomes" id="UP001054252"/>
    </source>
</evidence>
<dbReference type="Proteomes" id="UP001054252">
    <property type="component" value="Unassembled WGS sequence"/>
</dbReference>
<gene>
    <name evidence="4" type="ORF">SLEP1_g22973</name>
</gene>
<dbReference type="PROSITE" id="PS51375">
    <property type="entry name" value="PPR"/>
    <property type="match status" value="1"/>
</dbReference>
<feature type="repeat" description="PPR" evidence="2">
    <location>
        <begin position="9"/>
        <end position="43"/>
    </location>
</feature>
<organism evidence="4 5">
    <name type="scientific">Rubroshorea leprosula</name>
    <dbReference type="NCBI Taxonomy" id="152421"/>
    <lineage>
        <taxon>Eukaryota</taxon>
        <taxon>Viridiplantae</taxon>
        <taxon>Streptophyta</taxon>
        <taxon>Embryophyta</taxon>
        <taxon>Tracheophyta</taxon>
        <taxon>Spermatophyta</taxon>
        <taxon>Magnoliopsida</taxon>
        <taxon>eudicotyledons</taxon>
        <taxon>Gunneridae</taxon>
        <taxon>Pentapetalae</taxon>
        <taxon>rosids</taxon>
        <taxon>malvids</taxon>
        <taxon>Malvales</taxon>
        <taxon>Dipterocarpaceae</taxon>
        <taxon>Rubroshorea</taxon>
    </lineage>
</organism>
<feature type="region of interest" description="Disordered" evidence="3">
    <location>
        <begin position="107"/>
        <end position="133"/>
    </location>
</feature>
<dbReference type="InterPro" id="IPR011990">
    <property type="entry name" value="TPR-like_helical_dom_sf"/>
</dbReference>
<dbReference type="PANTHER" id="PTHR47931">
    <property type="entry name" value="OS01G0228400 PROTEIN"/>
    <property type="match status" value="1"/>
</dbReference>
<protein>
    <recommendedName>
        <fullName evidence="6">Pentatricopeptide repeat-containing protein</fullName>
    </recommendedName>
</protein>
<keyword evidence="5" id="KW-1185">Reference proteome</keyword>
<dbReference type="AlphaFoldDB" id="A0AAV5JB09"/>
<evidence type="ECO:0000256" key="1">
    <source>
        <dbReference type="ARBA" id="ARBA00022737"/>
    </source>
</evidence>
<keyword evidence="1" id="KW-0677">Repeat</keyword>
<dbReference type="PANTHER" id="PTHR47931:SF2">
    <property type="entry name" value="OS01G0228400 PROTEIN"/>
    <property type="match status" value="1"/>
</dbReference>
<name>A0AAV5JB09_9ROSI</name>